<dbReference type="EMBL" id="FCON02000140">
    <property type="protein sequence ID" value="SAL83582.1"/>
    <property type="molecule type" value="Genomic_DNA"/>
</dbReference>
<name>A0A158KR32_9BURK</name>
<dbReference type="GO" id="GO:0006310">
    <property type="term" value="P:DNA recombination"/>
    <property type="evidence" value="ECO:0007669"/>
    <property type="project" value="UniProtKB-KW"/>
</dbReference>
<evidence type="ECO:0000259" key="6">
    <source>
        <dbReference type="PROSITE" id="PS51900"/>
    </source>
</evidence>
<organism evidence="7 8">
    <name type="scientific">Caballeronia choica</name>
    <dbReference type="NCBI Taxonomy" id="326476"/>
    <lineage>
        <taxon>Bacteria</taxon>
        <taxon>Pseudomonadati</taxon>
        <taxon>Pseudomonadota</taxon>
        <taxon>Betaproteobacteria</taxon>
        <taxon>Burkholderiales</taxon>
        <taxon>Burkholderiaceae</taxon>
        <taxon>Caballeronia</taxon>
    </lineage>
</organism>
<evidence type="ECO:0000256" key="2">
    <source>
        <dbReference type="ARBA" id="ARBA00023125"/>
    </source>
</evidence>
<dbReference type="PANTHER" id="PTHR30349">
    <property type="entry name" value="PHAGE INTEGRASE-RELATED"/>
    <property type="match status" value="1"/>
</dbReference>
<feature type="domain" description="Core-binding (CB)" evidence="6">
    <location>
        <begin position="18"/>
        <end position="106"/>
    </location>
</feature>
<evidence type="ECO:0000256" key="3">
    <source>
        <dbReference type="ARBA" id="ARBA00023172"/>
    </source>
</evidence>
<sequence length="419" mass="47507">MIGLVHLRPQPQAWLRRSVLSPFAERYCEYLVDTGYAAGTVNRYVRCVAHFAYWLTTHRIAVARVDDRLVGSFVNDHLRRCTCPDPTPRCRADVNAALRHLLVVLGRCGVPRFLRAESDSVQQEVCRFTDHLKDVCGLAECTRYQRGRIIRDFLHQSFGRKHIDMELLTIRNIRRFVTHYPDGCNAGAAHVAGVTLRSYLRFRTVQYNDQVEELISAVPSVAGWRLTALPETLSDAAIEQFLKSFDRETAANLRDYAMVRCLSDLGLRAAEVVQIQLDDLNWREGTLQIRRTKSRRGYIIPLPEPTGHAIADYLKLGRRATTTSRAVFVRHYAPADLPLGTGCLHKAVHEAYIRCGWTDRSGTHLLRHSVARRLLRSGSSLKEVADVLRHQSIDTTAIYTKIDLRSLEAVALPWPGSKS</sequence>
<proteinExistence type="predicted"/>
<dbReference type="InterPro" id="IPR002104">
    <property type="entry name" value="Integrase_catalytic"/>
</dbReference>
<gene>
    <name evidence="7" type="ORF">AWB68_06966</name>
</gene>
<dbReference type="Proteomes" id="UP000054770">
    <property type="component" value="Unassembled WGS sequence"/>
</dbReference>
<dbReference type="InterPro" id="IPR011010">
    <property type="entry name" value="DNA_brk_join_enz"/>
</dbReference>
<dbReference type="RefSeq" id="WP_087648846.1">
    <property type="nucleotide sequence ID" value="NZ_FCON02000140.1"/>
</dbReference>
<keyword evidence="3" id="KW-0233">DNA recombination</keyword>
<dbReference type="GO" id="GO:0003677">
    <property type="term" value="F:DNA binding"/>
    <property type="evidence" value="ECO:0007669"/>
    <property type="project" value="UniProtKB-UniRule"/>
</dbReference>
<evidence type="ECO:0000259" key="5">
    <source>
        <dbReference type="PROSITE" id="PS51898"/>
    </source>
</evidence>
<protein>
    <submittedName>
        <fullName evidence="7">Integrase family protein</fullName>
    </submittedName>
</protein>
<dbReference type="Gene3D" id="1.10.443.10">
    <property type="entry name" value="Intergrase catalytic core"/>
    <property type="match status" value="1"/>
</dbReference>
<dbReference type="GO" id="GO:0015074">
    <property type="term" value="P:DNA integration"/>
    <property type="evidence" value="ECO:0007669"/>
    <property type="project" value="UniProtKB-KW"/>
</dbReference>
<dbReference type="PROSITE" id="PS51900">
    <property type="entry name" value="CB"/>
    <property type="match status" value="1"/>
</dbReference>
<keyword evidence="2 4" id="KW-0238">DNA-binding</keyword>
<dbReference type="Pfam" id="PF00589">
    <property type="entry name" value="Phage_integrase"/>
    <property type="match status" value="1"/>
</dbReference>
<dbReference type="AlphaFoldDB" id="A0A158KR32"/>
<dbReference type="InterPro" id="IPR013762">
    <property type="entry name" value="Integrase-like_cat_sf"/>
</dbReference>
<dbReference type="SUPFAM" id="SSF56349">
    <property type="entry name" value="DNA breaking-rejoining enzymes"/>
    <property type="match status" value="1"/>
</dbReference>
<dbReference type="PROSITE" id="PS51898">
    <property type="entry name" value="TYR_RECOMBINASE"/>
    <property type="match status" value="1"/>
</dbReference>
<feature type="domain" description="Tyr recombinase" evidence="5">
    <location>
        <begin position="228"/>
        <end position="412"/>
    </location>
</feature>
<reference evidence="7" key="1">
    <citation type="submission" date="2016-01" db="EMBL/GenBank/DDBJ databases">
        <authorList>
            <person name="Peeters C."/>
        </authorList>
    </citation>
    <scope>NUCLEOTIDE SEQUENCE [LARGE SCALE GENOMIC DNA]</scope>
    <source>
        <strain evidence="7">LMG 22940</strain>
    </source>
</reference>
<accession>A0A158KR32</accession>
<keyword evidence="8" id="KW-1185">Reference proteome</keyword>
<evidence type="ECO:0000256" key="4">
    <source>
        <dbReference type="PROSITE-ProRule" id="PRU01248"/>
    </source>
</evidence>
<evidence type="ECO:0000256" key="1">
    <source>
        <dbReference type="ARBA" id="ARBA00022908"/>
    </source>
</evidence>
<keyword evidence="1" id="KW-0229">DNA integration</keyword>
<dbReference type="InterPro" id="IPR044068">
    <property type="entry name" value="CB"/>
</dbReference>
<evidence type="ECO:0000313" key="7">
    <source>
        <dbReference type="EMBL" id="SAL83582.1"/>
    </source>
</evidence>
<evidence type="ECO:0000313" key="8">
    <source>
        <dbReference type="Proteomes" id="UP000054770"/>
    </source>
</evidence>
<dbReference type="InterPro" id="IPR050090">
    <property type="entry name" value="Tyrosine_recombinase_XerCD"/>
</dbReference>
<comment type="caution">
    <text evidence="7">The sequence shown here is derived from an EMBL/GenBank/DDBJ whole genome shotgun (WGS) entry which is preliminary data.</text>
</comment>
<dbReference type="PANTHER" id="PTHR30349:SF90">
    <property type="entry name" value="TYROSINE RECOMBINASE XERD"/>
    <property type="match status" value="1"/>
</dbReference>
<dbReference type="OrthoDB" id="662444at2"/>